<feature type="signal peptide" evidence="2">
    <location>
        <begin position="1"/>
        <end position="16"/>
    </location>
</feature>
<gene>
    <name evidence="3" type="ORF">Plil01_001323800</name>
</gene>
<dbReference type="EMBL" id="BSXW01000872">
    <property type="protein sequence ID" value="GMF30960.1"/>
    <property type="molecule type" value="Genomic_DNA"/>
</dbReference>
<dbReference type="AlphaFoldDB" id="A0A9W6UEM1"/>
<reference evidence="3" key="1">
    <citation type="submission" date="2023-04" db="EMBL/GenBank/DDBJ databases">
        <title>Phytophthora lilii NBRC 32176.</title>
        <authorList>
            <person name="Ichikawa N."/>
            <person name="Sato H."/>
            <person name="Tonouchi N."/>
        </authorList>
    </citation>
    <scope>NUCLEOTIDE SEQUENCE</scope>
    <source>
        <strain evidence="3">NBRC 32176</strain>
    </source>
</reference>
<feature type="region of interest" description="Disordered" evidence="1">
    <location>
        <begin position="125"/>
        <end position="146"/>
    </location>
</feature>
<dbReference type="OrthoDB" id="17948at2759"/>
<evidence type="ECO:0000256" key="2">
    <source>
        <dbReference type="SAM" id="SignalP"/>
    </source>
</evidence>
<evidence type="ECO:0000256" key="1">
    <source>
        <dbReference type="SAM" id="MobiDB-lite"/>
    </source>
</evidence>
<proteinExistence type="predicted"/>
<protein>
    <submittedName>
        <fullName evidence="3">Unnamed protein product</fullName>
    </submittedName>
</protein>
<dbReference type="Proteomes" id="UP001165083">
    <property type="component" value="Unassembled WGS sequence"/>
</dbReference>
<feature type="region of interest" description="Disordered" evidence="1">
    <location>
        <begin position="26"/>
        <end position="49"/>
    </location>
</feature>
<evidence type="ECO:0000313" key="3">
    <source>
        <dbReference type="EMBL" id="GMF30960.1"/>
    </source>
</evidence>
<evidence type="ECO:0000313" key="4">
    <source>
        <dbReference type="Proteomes" id="UP001165083"/>
    </source>
</evidence>
<comment type="caution">
    <text evidence="3">The sequence shown here is derived from an EMBL/GenBank/DDBJ whole genome shotgun (WGS) entry which is preliminary data.</text>
</comment>
<feature type="chain" id="PRO_5040861449" evidence="2">
    <location>
        <begin position="17"/>
        <end position="146"/>
    </location>
</feature>
<organism evidence="3 4">
    <name type="scientific">Phytophthora lilii</name>
    <dbReference type="NCBI Taxonomy" id="2077276"/>
    <lineage>
        <taxon>Eukaryota</taxon>
        <taxon>Sar</taxon>
        <taxon>Stramenopiles</taxon>
        <taxon>Oomycota</taxon>
        <taxon>Peronosporomycetes</taxon>
        <taxon>Peronosporales</taxon>
        <taxon>Peronosporaceae</taxon>
        <taxon>Phytophthora</taxon>
    </lineage>
</organism>
<name>A0A9W6UEM1_9STRA</name>
<keyword evidence="2" id="KW-0732">Signal</keyword>
<accession>A0A9W6UEM1</accession>
<keyword evidence="4" id="KW-1185">Reference proteome</keyword>
<sequence length="146" mass="15553">MGVCCLLALVGYKTVCVNVDVDSGEKPKPAAALPELPQSAQKDKSGKANKKAKLYAATLSAGLHLKDAQATDKTRQRKRITLKLEEVADAQKLVRDWLVELMMLRLSSHCDGHSTVGVRCCEGIRRPGSGSGDAEGLPVPVRTGGD</sequence>